<evidence type="ECO:0000256" key="1">
    <source>
        <dbReference type="SAM" id="SignalP"/>
    </source>
</evidence>
<comment type="caution">
    <text evidence="3">The sequence shown here is derived from an EMBL/GenBank/DDBJ whole genome shotgun (WGS) entry which is preliminary data.</text>
</comment>
<proteinExistence type="predicted"/>
<evidence type="ECO:0000259" key="2">
    <source>
        <dbReference type="Pfam" id="PF20091"/>
    </source>
</evidence>
<organism evidence="3 4">
    <name type="scientific">Nocardioides marinus</name>
    <dbReference type="NCBI Taxonomy" id="374514"/>
    <lineage>
        <taxon>Bacteria</taxon>
        <taxon>Bacillati</taxon>
        <taxon>Actinomycetota</taxon>
        <taxon>Actinomycetes</taxon>
        <taxon>Propionibacteriales</taxon>
        <taxon>Nocardioidaceae</taxon>
        <taxon>Nocardioides</taxon>
    </lineage>
</organism>
<dbReference type="RefSeq" id="WP_179530138.1">
    <property type="nucleotide sequence ID" value="NZ_BAAAPP010000002.1"/>
</dbReference>
<reference evidence="3 4" key="1">
    <citation type="submission" date="2020-07" db="EMBL/GenBank/DDBJ databases">
        <title>Sequencing the genomes of 1000 actinobacteria strains.</title>
        <authorList>
            <person name="Klenk H.-P."/>
        </authorList>
    </citation>
    <scope>NUCLEOTIDE SEQUENCE [LARGE SCALE GENOMIC DNA]</scope>
    <source>
        <strain evidence="3 4">DSM 18248</strain>
    </source>
</reference>
<feature type="signal peptide" evidence="1">
    <location>
        <begin position="1"/>
        <end position="28"/>
    </location>
</feature>
<dbReference type="InterPro" id="IPR045394">
    <property type="entry name" value="Abhydrolase_dom"/>
</dbReference>
<protein>
    <recommendedName>
        <fullName evidence="2">Alpha/beta hydrolase domain-containing protein</fullName>
    </recommendedName>
</protein>
<dbReference type="EMBL" id="JACBZI010000001">
    <property type="protein sequence ID" value="NYI09115.1"/>
    <property type="molecule type" value="Genomic_DNA"/>
</dbReference>
<dbReference type="Proteomes" id="UP000537326">
    <property type="component" value="Unassembled WGS sequence"/>
</dbReference>
<dbReference type="AlphaFoldDB" id="A0A7Z0C0W2"/>
<feature type="chain" id="PRO_5031267058" description="Alpha/beta hydrolase domain-containing protein" evidence="1">
    <location>
        <begin position="29"/>
        <end position="483"/>
    </location>
</feature>
<sequence>MPRRLPVALLSLVLLPLAALLPTSPSGAAGTKPPADRVPLPVLSEPPAGLQGHPLWDSWHELEPFGYTEQEWFVSGTATAADGSTAPYTTRVIVTRPQKRKDFNGSVMLDWVNVTAQFENAVDSLEGREELLRSGWAFVHVSAQAAGVCCIPLTPKVWDPVRYAALDHPGDAYADDMYLQIARALRTRRVGDVRPMGPLKVRRVVAAGQSQSAGRLAGIVRAHPDGAGVIDGFLVHGGLAGLDYEPRLEVPVMQLNSDWAESTGEADDDPLYRLWDVAGSAHAGLFIGYQQVFGSGPRVAGLPAMDEQGYRDTIEAAGDYGQMQVNPLYAVCTAAGASFPMRYAVNTALRELDEWIRTGQAPRPAPRFEFEADGETPARDADGNVLGGLRLPPIEVPVATYRSTDCQLGGITVPFDPITLQQRYPTFADYERQLRKATDRAVRRGWLLPVDARDQMRRACAVEDRYPGSSDECRSYRPPRFGG</sequence>
<evidence type="ECO:0000313" key="3">
    <source>
        <dbReference type="EMBL" id="NYI09115.1"/>
    </source>
</evidence>
<evidence type="ECO:0000313" key="4">
    <source>
        <dbReference type="Proteomes" id="UP000537326"/>
    </source>
</evidence>
<keyword evidence="4" id="KW-1185">Reference proteome</keyword>
<keyword evidence="1" id="KW-0732">Signal</keyword>
<dbReference type="Pfam" id="PF20091">
    <property type="entry name" value="Abhydrolase_10"/>
    <property type="match status" value="1"/>
</dbReference>
<feature type="domain" description="Alpha/beta hydrolase" evidence="2">
    <location>
        <begin position="46"/>
        <end position="456"/>
    </location>
</feature>
<accession>A0A7Z0C0W2</accession>
<name>A0A7Z0C0W2_9ACTN</name>
<gene>
    <name evidence="3" type="ORF">BKA05_000630</name>
</gene>